<evidence type="ECO:0000256" key="4">
    <source>
        <dbReference type="ARBA" id="ARBA00023125"/>
    </source>
</evidence>
<dbReference type="PANTHER" id="PTHR32071">
    <property type="entry name" value="TRANSCRIPTIONAL REGULATORY PROTEIN"/>
    <property type="match status" value="1"/>
</dbReference>
<dbReference type="Pfam" id="PF01590">
    <property type="entry name" value="GAF"/>
    <property type="match status" value="1"/>
</dbReference>
<dbReference type="SUPFAM" id="SSF55781">
    <property type="entry name" value="GAF domain-like"/>
    <property type="match status" value="1"/>
</dbReference>
<dbReference type="Gene3D" id="3.30.450.40">
    <property type="match status" value="1"/>
</dbReference>
<feature type="domain" description="Sigma-54 factor interaction" evidence="6">
    <location>
        <begin position="195"/>
        <end position="424"/>
    </location>
</feature>
<name>A0ABV7CJX8_9GAMM</name>
<dbReference type="NCBIfam" id="NF003451">
    <property type="entry name" value="PRK05022.1"/>
    <property type="match status" value="1"/>
</dbReference>
<dbReference type="InterPro" id="IPR003593">
    <property type="entry name" value="AAA+_ATPase"/>
</dbReference>
<keyword evidence="3" id="KW-0805">Transcription regulation</keyword>
<dbReference type="SMART" id="SM00065">
    <property type="entry name" value="GAF"/>
    <property type="match status" value="1"/>
</dbReference>
<protein>
    <submittedName>
        <fullName evidence="7">Nitric oxide reductase transcriptional regulator NorR</fullName>
    </submittedName>
</protein>
<dbReference type="Gene3D" id="1.10.10.60">
    <property type="entry name" value="Homeodomain-like"/>
    <property type="match status" value="1"/>
</dbReference>
<dbReference type="Gene3D" id="3.40.50.300">
    <property type="entry name" value="P-loop containing nucleotide triphosphate hydrolases"/>
    <property type="match status" value="1"/>
</dbReference>
<evidence type="ECO:0000313" key="8">
    <source>
        <dbReference type="Proteomes" id="UP001595453"/>
    </source>
</evidence>
<evidence type="ECO:0000256" key="2">
    <source>
        <dbReference type="ARBA" id="ARBA00022840"/>
    </source>
</evidence>
<evidence type="ECO:0000256" key="3">
    <source>
        <dbReference type="ARBA" id="ARBA00023015"/>
    </source>
</evidence>
<organism evidence="7 8">
    <name type="scientific">Pseudoalteromonas fenneropenaei</name>
    <dbReference type="NCBI Taxonomy" id="1737459"/>
    <lineage>
        <taxon>Bacteria</taxon>
        <taxon>Pseudomonadati</taxon>
        <taxon>Pseudomonadota</taxon>
        <taxon>Gammaproteobacteria</taxon>
        <taxon>Alteromonadales</taxon>
        <taxon>Pseudoalteromonadaceae</taxon>
        <taxon>Pseudoalteromonas</taxon>
    </lineage>
</organism>
<keyword evidence="4" id="KW-0238">DNA-binding</keyword>
<dbReference type="InterPro" id="IPR025943">
    <property type="entry name" value="Sigma_54_int_dom_ATP-bd_2"/>
</dbReference>
<dbReference type="InterPro" id="IPR025944">
    <property type="entry name" value="Sigma_54_int_dom_CS"/>
</dbReference>
<dbReference type="Pfam" id="PF00158">
    <property type="entry name" value="Sigma54_activat"/>
    <property type="match status" value="1"/>
</dbReference>
<dbReference type="SUPFAM" id="SSF46689">
    <property type="entry name" value="Homeodomain-like"/>
    <property type="match status" value="1"/>
</dbReference>
<dbReference type="Gene3D" id="1.10.8.60">
    <property type="match status" value="1"/>
</dbReference>
<dbReference type="SMART" id="SM00382">
    <property type="entry name" value="AAA"/>
    <property type="match status" value="1"/>
</dbReference>
<dbReference type="PROSITE" id="PS50045">
    <property type="entry name" value="SIGMA54_INTERACT_4"/>
    <property type="match status" value="1"/>
</dbReference>
<evidence type="ECO:0000256" key="1">
    <source>
        <dbReference type="ARBA" id="ARBA00022741"/>
    </source>
</evidence>
<dbReference type="PROSITE" id="PS00675">
    <property type="entry name" value="SIGMA54_INTERACT_1"/>
    <property type="match status" value="1"/>
</dbReference>
<keyword evidence="8" id="KW-1185">Reference proteome</keyword>
<dbReference type="PROSITE" id="PS00676">
    <property type="entry name" value="SIGMA54_INTERACT_2"/>
    <property type="match status" value="1"/>
</dbReference>
<proteinExistence type="predicted"/>
<dbReference type="RefSeq" id="WP_377123791.1">
    <property type="nucleotide sequence ID" value="NZ_JBHRSD010000015.1"/>
</dbReference>
<sequence>MEQRQLSQLLALSVELQRSIAAMIEPDSATFAKEVLRAVQVIIPADATALLLLQGESLTPIAVHGLVPESLGRRFLLDAHPRLKEIANSNTTVRFAPDCALPDPYDGLLIASHGDIPVHACMGMPLGGKEQTLALLTFDSLTPDAFNAHSSALLTMLQTIVTTAFNTVLQLQRLHDLARHNRAVVSELSHVEVDMIGEHPSMQKLKQEMQLVAGSDLSVLIFGETGTGKELVARHIHQQSGRRDKPYVQLNCASLPEGVAESELFGHRKGAFTGADRHREGKFLLADGGTLFLDEIGELPLNLQSKLLRALQSGEIQPVGADSTSLVDVRIIAASNRDLREEVAVGRFRADLYHRLSVYPINVPALRARQSDIALLSGYFVEQLRKKLHLQQLVLSQTFLQSLQNYDWPGNVRELEHVISRAALKAKHALWPKQIIKISPEHSELGAALPPRVKAAEILAEGGQSLKAATDHFQTELIKRTLTWYHYNWAAAARALQVDRGNLVRLAKRLQIEVKKSL</sequence>
<dbReference type="InterPro" id="IPR025662">
    <property type="entry name" value="Sigma_54_int_dom_ATP-bd_1"/>
</dbReference>
<evidence type="ECO:0000313" key="7">
    <source>
        <dbReference type="EMBL" id="MFC3032871.1"/>
    </source>
</evidence>
<dbReference type="PANTHER" id="PTHR32071:SF35">
    <property type="entry name" value="ANAEROBIC NITRIC OXIDE REDUCTASE TRANSCRIPTION REGULATOR NORR"/>
    <property type="match status" value="1"/>
</dbReference>
<reference evidence="8" key="1">
    <citation type="journal article" date="2019" name="Int. J. Syst. Evol. Microbiol.">
        <title>The Global Catalogue of Microorganisms (GCM) 10K type strain sequencing project: providing services to taxonomists for standard genome sequencing and annotation.</title>
        <authorList>
            <consortium name="The Broad Institute Genomics Platform"/>
            <consortium name="The Broad Institute Genome Sequencing Center for Infectious Disease"/>
            <person name="Wu L."/>
            <person name="Ma J."/>
        </authorList>
    </citation>
    <scope>NUCLEOTIDE SEQUENCE [LARGE SCALE GENOMIC DNA]</scope>
    <source>
        <strain evidence="8">KCTC 42730</strain>
    </source>
</reference>
<accession>A0ABV7CJX8</accession>
<dbReference type="InterPro" id="IPR003018">
    <property type="entry name" value="GAF"/>
</dbReference>
<dbReference type="PROSITE" id="PS00688">
    <property type="entry name" value="SIGMA54_INTERACT_3"/>
    <property type="match status" value="1"/>
</dbReference>
<dbReference type="InterPro" id="IPR009057">
    <property type="entry name" value="Homeodomain-like_sf"/>
</dbReference>
<evidence type="ECO:0000259" key="6">
    <source>
        <dbReference type="PROSITE" id="PS50045"/>
    </source>
</evidence>
<comment type="caution">
    <text evidence="7">The sequence shown here is derived from an EMBL/GenBank/DDBJ whole genome shotgun (WGS) entry which is preliminary data.</text>
</comment>
<gene>
    <name evidence="7" type="primary">norR</name>
    <name evidence="7" type="ORF">ACFOEE_10100</name>
</gene>
<dbReference type="EMBL" id="JBHRSD010000015">
    <property type="protein sequence ID" value="MFC3032871.1"/>
    <property type="molecule type" value="Genomic_DNA"/>
</dbReference>
<dbReference type="Pfam" id="PF25601">
    <property type="entry name" value="AAA_lid_14"/>
    <property type="match status" value="1"/>
</dbReference>
<dbReference type="InterPro" id="IPR027417">
    <property type="entry name" value="P-loop_NTPase"/>
</dbReference>
<dbReference type="CDD" id="cd00009">
    <property type="entry name" value="AAA"/>
    <property type="match status" value="1"/>
</dbReference>
<dbReference type="InterPro" id="IPR002078">
    <property type="entry name" value="Sigma_54_int"/>
</dbReference>
<dbReference type="Proteomes" id="UP001595453">
    <property type="component" value="Unassembled WGS sequence"/>
</dbReference>
<keyword evidence="1" id="KW-0547">Nucleotide-binding</keyword>
<dbReference type="InterPro" id="IPR029016">
    <property type="entry name" value="GAF-like_dom_sf"/>
</dbReference>
<evidence type="ECO:0000256" key="5">
    <source>
        <dbReference type="ARBA" id="ARBA00023163"/>
    </source>
</evidence>
<dbReference type="InterPro" id="IPR058031">
    <property type="entry name" value="AAA_lid_NorR"/>
</dbReference>
<keyword evidence="2" id="KW-0067">ATP-binding</keyword>
<dbReference type="SUPFAM" id="SSF52540">
    <property type="entry name" value="P-loop containing nucleoside triphosphate hydrolases"/>
    <property type="match status" value="1"/>
</dbReference>
<keyword evidence="5" id="KW-0804">Transcription</keyword>